<sequence>MSSSLDIKFFLWFLLIIQVTPLNTRTFLDDDGCEIVQCPLEILGPVPHLKECLSTINGLTVYPGDPNYYESIKIFNCRYSYYPVVIIYVTNILDIQLSIYCANTLKIPVTARSGGHSFEEYGNGGRNGVMVIDVKEFNQ</sequence>
<dbReference type="GO" id="GO:0050660">
    <property type="term" value="F:flavin adenine dinucleotide binding"/>
    <property type="evidence" value="ECO:0007669"/>
    <property type="project" value="InterPro"/>
</dbReference>
<evidence type="ECO:0000313" key="4">
    <source>
        <dbReference type="EMBL" id="CAG8783847.1"/>
    </source>
</evidence>
<keyword evidence="3" id="KW-0732">Signal</keyword>
<dbReference type="Proteomes" id="UP000789396">
    <property type="component" value="Unassembled WGS sequence"/>
</dbReference>
<dbReference type="SUPFAM" id="SSF56176">
    <property type="entry name" value="FAD-binding/transporter-associated domain-like"/>
    <property type="match status" value="1"/>
</dbReference>
<gene>
    <name evidence="4" type="ORF">RFULGI_LOCUS16064</name>
</gene>
<feature type="non-terminal residue" evidence="4">
    <location>
        <position position="139"/>
    </location>
</feature>
<feature type="signal peptide" evidence="3">
    <location>
        <begin position="1"/>
        <end position="24"/>
    </location>
</feature>
<keyword evidence="5" id="KW-1185">Reference proteome</keyword>
<dbReference type="EMBL" id="CAJVPZ010054994">
    <property type="protein sequence ID" value="CAG8783847.1"/>
    <property type="molecule type" value="Genomic_DNA"/>
</dbReference>
<accession>A0A9N9JIW1</accession>
<evidence type="ECO:0000256" key="2">
    <source>
        <dbReference type="ARBA" id="ARBA00023002"/>
    </source>
</evidence>
<dbReference type="AlphaFoldDB" id="A0A9N9JIW1"/>
<reference evidence="4" key="1">
    <citation type="submission" date="2021-06" db="EMBL/GenBank/DDBJ databases">
        <authorList>
            <person name="Kallberg Y."/>
            <person name="Tangrot J."/>
            <person name="Rosling A."/>
        </authorList>
    </citation>
    <scope>NUCLEOTIDE SEQUENCE</scope>
    <source>
        <strain evidence="4">IN212</strain>
    </source>
</reference>
<dbReference type="Gene3D" id="3.30.43.10">
    <property type="entry name" value="Uridine Diphospho-n-acetylenolpyruvylglucosamine Reductase, domain 2"/>
    <property type="match status" value="1"/>
</dbReference>
<dbReference type="InterPro" id="IPR006093">
    <property type="entry name" value="Oxy_OxRdtase_FAD_BS"/>
</dbReference>
<dbReference type="GO" id="GO:0016491">
    <property type="term" value="F:oxidoreductase activity"/>
    <property type="evidence" value="ECO:0007669"/>
    <property type="project" value="UniProtKB-KW"/>
</dbReference>
<comment type="similarity">
    <text evidence="1">Belongs to the oxygen-dependent FAD-linked oxidoreductase family.</text>
</comment>
<protein>
    <submittedName>
        <fullName evidence="4">8672_t:CDS:1</fullName>
    </submittedName>
</protein>
<dbReference type="OrthoDB" id="415825at2759"/>
<evidence type="ECO:0000313" key="5">
    <source>
        <dbReference type="Proteomes" id="UP000789396"/>
    </source>
</evidence>
<proteinExistence type="inferred from homology"/>
<organism evidence="4 5">
    <name type="scientific">Racocetra fulgida</name>
    <dbReference type="NCBI Taxonomy" id="60492"/>
    <lineage>
        <taxon>Eukaryota</taxon>
        <taxon>Fungi</taxon>
        <taxon>Fungi incertae sedis</taxon>
        <taxon>Mucoromycota</taxon>
        <taxon>Glomeromycotina</taxon>
        <taxon>Glomeromycetes</taxon>
        <taxon>Diversisporales</taxon>
        <taxon>Gigasporaceae</taxon>
        <taxon>Racocetra</taxon>
    </lineage>
</organism>
<feature type="chain" id="PRO_5040470714" evidence="3">
    <location>
        <begin position="25"/>
        <end position="139"/>
    </location>
</feature>
<dbReference type="PROSITE" id="PS00862">
    <property type="entry name" value="OX2_COVAL_FAD"/>
    <property type="match status" value="1"/>
</dbReference>
<comment type="caution">
    <text evidence="4">The sequence shown here is derived from an EMBL/GenBank/DDBJ whole genome shotgun (WGS) entry which is preliminary data.</text>
</comment>
<keyword evidence="2" id="KW-0560">Oxidoreductase</keyword>
<evidence type="ECO:0000256" key="1">
    <source>
        <dbReference type="ARBA" id="ARBA00005466"/>
    </source>
</evidence>
<name>A0A9N9JIW1_9GLOM</name>
<evidence type="ECO:0000256" key="3">
    <source>
        <dbReference type="SAM" id="SignalP"/>
    </source>
</evidence>
<dbReference type="InterPro" id="IPR016167">
    <property type="entry name" value="FAD-bd_PCMH_sub1"/>
</dbReference>
<dbReference type="InterPro" id="IPR036318">
    <property type="entry name" value="FAD-bd_PCMH-like_sf"/>
</dbReference>